<feature type="domain" description="Aldehyde dehydrogenase" evidence="4">
    <location>
        <begin position="17"/>
        <end position="134"/>
    </location>
</feature>
<dbReference type="SUPFAM" id="SSF53720">
    <property type="entry name" value="ALDH-like"/>
    <property type="match status" value="1"/>
</dbReference>
<evidence type="ECO:0000313" key="5">
    <source>
        <dbReference type="EMBL" id="SUA20059.1"/>
    </source>
</evidence>
<dbReference type="InterPro" id="IPR016162">
    <property type="entry name" value="Ald_DH_N"/>
</dbReference>
<evidence type="ECO:0000259" key="4">
    <source>
        <dbReference type="Pfam" id="PF00171"/>
    </source>
</evidence>
<feature type="region of interest" description="Disordered" evidence="3">
    <location>
        <begin position="171"/>
        <end position="207"/>
    </location>
</feature>
<evidence type="ECO:0000256" key="1">
    <source>
        <dbReference type="ARBA" id="ARBA00023002"/>
    </source>
</evidence>
<proteinExistence type="predicted"/>
<dbReference type="Gene3D" id="3.40.309.10">
    <property type="entry name" value="Aldehyde Dehydrogenase, Chain A, domain 2"/>
    <property type="match status" value="1"/>
</dbReference>
<dbReference type="Pfam" id="PF00171">
    <property type="entry name" value="Aldedh"/>
    <property type="match status" value="1"/>
</dbReference>
<dbReference type="GO" id="GO:0010133">
    <property type="term" value="P:L-proline catabolic process to L-glutamate"/>
    <property type="evidence" value="ECO:0007669"/>
    <property type="project" value="TreeGrafter"/>
</dbReference>
<dbReference type="GO" id="GO:0003842">
    <property type="term" value="F:L-glutamate gamma-semialdehyde dehydrogenase activity"/>
    <property type="evidence" value="ECO:0007669"/>
    <property type="project" value="UniProtKB-EC"/>
</dbReference>
<evidence type="ECO:0000256" key="2">
    <source>
        <dbReference type="ARBA" id="ARBA00023027"/>
    </source>
</evidence>
<dbReference type="InterPro" id="IPR015590">
    <property type="entry name" value="Aldehyde_DH_dom"/>
</dbReference>
<gene>
    <name evidence="5" type="primary">putA_2</name>
    <name evidence="5" type="ORF">NCTC11421_00137</name>
</gene>
<dbReference type="PANTHER" id="PTHR42862:SF1">
    <property type="entry name" value="DELTA-1-PYRROLINE-5-CARBOXYLATE DEHYDROGENASE 2, ISOFORM A-RELATED"/>
    <property type="match status" value="1"/>
</dbReference>
<keyword evidence="2" id="KW-0520">NAD</keyword>
<organism evidence="5">
    <name type="scientific">Neisseria gonorrhoeae</name>
    <dbReference type="NCBI Taxonomy" id="485"/>
    <lineage>
        <taxon>Bacteria</taxon>
        <taxon>Pseudomonadati</taxon>
        <taxon>Pseudomonadota</taxon>
        <taxon>Betaproteobacteria</taxon>
        <taxon>Neisseriales</taxon>
        <taxon>Neisseriaceae</taxon>
        <taxon>Neisseria</taxon>
    </lineage>
</organism>
<reference evidence="5" key="1">
    <citation type="submission" date="2018-06" db="EMBL/GenBank/DDBJ databases">
        <authorList>
            <consortium name="Pathogen Informatics"/>
            <person name="Doyle S."/>
        </authorList>
    </citation>
    <scope>NUCLEOTIDE SEQUENCE [LARGE SCALE GENOMIC DNA]</scope>
    <source>
        <strain evidence="5">NCTC11421</strain>
    </source>
</reference>
<evidence type="ECO:0000256" key="3">
    <source>
        <dbReference type="SAM" id="MobiDB-lite"/>
    </source>
</evidence>
<dbReference type="PANTHER" id="PTHR42862">
    <property type="entry name" value="DELTA-1-PYRROLINE-5-CARBOXYLATE DEHYDROGENASE 1, ISOFORM A-RELATED"/>
    <property type="match status" value="1"/>
</dbReference>
<sequence>MKGVAKSYHEVKAAADVDSEKSTFVRPILFELNNLNELQREVFGPVLHVVRYRADELDSVIDQINSKGYALTHGVHSRIEGTVRHIRSRIEAGNVYVNRNIVGAVVGVQPFGGHGLSGTGPKAGGSFYLQKLTRIPEWVAPTLSQIGQADEAALKRLEALIHKLPFNAEEKKPQRPLWDTPASAPCAVPKPSLPARPASATASHGTRQNAFGYTAAARFKPLPH</sequence>
<dbReference type="InterPro" id="IPR016163">
    <property type="entry name" value="Ald_DH_C"/>
</dbReference>
<dbReference type="EMBL" id="UGRI01000001">
    <property type="protein sequence ID" value="SUA20059.1"/>
    <property type="molecule type" value="Genomic_DNA"/>
</dbReference>
<keyword evidence="1 5" id="KW-0560">Oxidoreductase</keyword>
<dbReference type="InterPro" id="IPR050485">
    <property type="entry name" value="Proline_metab_enzyme"/>
</dbReference>
<accession>A0A378VTC0</accession>
<protein>
    <submittedName>
        <fullName evidence="5">Proline dehydrogenase</fullName>
        <ecNumber evidence="5">1.2.1.88</ecNumber>
    </submittedName>
</protein>
<dbReference type="AlphaFoldDB" id="A0A378VTC0"/>
<dbReference type="GO" id="GO:0009898">
    <property type="term" value="C:cytoplasmic side of plasma membrane"/>
    <property type="evidence" value="ECO:0007669"/>
    <property type="project" value="TreeGrafter"/>
</dbReference>
<dbReference type="InterPro" id="IPR016161">
    <property type="entry name" value="Ald_DH/histidinol_DH"/>
</dbReference>
<name>A0A378VTC0_NEIGO</name>
<dbReference type="Gene3D" id="3.40.605.10">
    <property type="entry name" value="Aldehyde Dehydrogenase, Chain A, domain 1"/>
    <property type="match status" value="1"/>
</dbReference>
<dbReference type="EC" id="1.2.1.88" evidence="5"/>